<evidence type="ECO:0000313" key="2">
    <source>
        <dbReference type="EMBL" id="EGS22562.1"/>
    </source>
</evidence>
<accession>G0S3H9</accession>
<dbReference type="PANTHER" id="PTHR42076:SF1">
    <property type="entry name" value="CYANOVIRIN-N DOMAIN-CONTAINING PROTEIN"/>
    <property type="match status" value="1"/>
</dbReference>
<dbReference type="AlphaFoldDB" id="G0S3H9"/>
<protein>
    <recommendedName>
        <fullName evidence="1">Cyanovirin-N domain-containing protein</fullName>
    </recommendedName>
</protein>
<dbReference type="InterPro" id="IPR036673">
    <property type="entry name" value="Cyanovirin-N_sf"/>
</dbReference>
<dbReference type="Proteomes" id="UP000008066">
    <property type="component" value="Unassembled WGS sequence"/>
</dbReference>
<dbReference type="PANTHER" id="PTHR42076">
    <property type="entry name" value="CYANOVIRIN-N HOMOLOG"/>
    <property type="match status" value="1"/>
</dbReference>
<dbReference type="RefSeq" id="XP_006692581.1">
    <property type="nucleotide sequence ID" value="XM_006692518.1"/>
</dbReference>
<evidence type="ECO:0000313" key="3">
    <source>
        <dbReference type="Proteomes" id="UP000008066"/>
    </source>
</evidence>
<dbReference type="Pfam" id="PF08881">
    <property type="entry name" value="CVNH"/>
    <property type="match status" value="1"/>
</dbReference>
<dbReference type="SUPFAM" id="SSF51322">
    <property type="entry name" value="Cyanovirin-N"/>
    <property type="match status" value="1"/>
</dbReference>
<dbReference type="HOGENOM" id="CLU_144945_0_0_1"/>
<keyword evidence="3" id="KW-1185">Reference proteome</keyword>
<dbReference type="Gene3D" id="2.30.60.10">
    <property type="entry name" value="Cyanovirin-N"/>
    <property type="match status" value="1"/>
</dbReference>
<dbReference type="KEGG" id="cthr:CTHT_0021100"/>
<gene>
    <name evidence="2" type="ORF">CTHT_0021100</name>
</gene>
<dbReference type="SMART" id="SM01111">
    <property type="entry name" value="CVNH"/>
    <property type="match status" value="1"/>
</dbReference>
<organism evidence="3">
    <name type="scientific">Chaetomium thermophilum (strain DSM 1495 / CBS 144.50 / IMI 039719)</name>
    <name type="common">Thermochaetoides thermophila</name>
    <dbReference type="NCBI Taxonomy" id="759272"/>
    <lineage>
        <taxon>Eukaryota</taxon>
        <taxon>Fungi</taxon>
        <taxon>Dikarya</taxon>
        <taxon>Ascomycota</taxon>
        <taxon>Pezizomycotina</taxon>
        <taxon>Sordariomycetes</taxon>
        <taxon>Sordariomycetidae</taxon>
        <taxon>Sordariales</taxon>
        <taxon>Chaetomiaceae</taxon>
        <taxon>Thermochaetoides</taxon>
    </lineage>
</organism>
<dbReference type="InterPro" id="IPR011058">
    <property type="entry name" value="Cyanovirin-N"/>
</dbReference>
<dbReference type="STRING" id="759272.G0S3H9"/>
<reference evidence="2 3" key="1">
    <citation type="journal article" date="2011" name="Cell">
        <title>Insight into structure and assembly of the nuclear pore complex by utilizing the genome of a eukaryotic thermophile.</title>
        <authorList>
            <person name="Amlacher S."/>
            <person name="Sarges P."/>
            <person name="Flemming D."/>
            <person name="van Noort V."/>
            <person name="Kunze R."/>
            <person name="Devos D.P."/>
            <person name="Arumugam M."/>
            <person name="Bork P."/>
            <person name="Hurt E."/>
        </authorList>
    </citation>
    <scope>NUCLEOTIDE SEQUENCE [LARGE SCALE GENOMIC DNA]</scope>
    <source>
        <strain evidence="3">DSM 1495 / CBS 144.50 / IMI 039719</strain>
    </source>
</reference>
<sequence length="126" mass="13708">MSFHISASNIRVEDGHILKATLFDADGNPVEAEFDLDNVIGNNDGKSSLLPLRENETTCTNYQLGNFEWGGVNFSQSAENISFAIEGGDSVPVLRASLKTIDGELVDRDINLAERIGNNNGSFVFE</sequence>
<name>G0S3H9_CHATD</name>
<dbReference type="OrthoDB" id="2441380at2759"/>
<dbReference type="OMA" id="EWNDSEI"/>
<dbReference type="eggNOG" id="ENOG502SPV1">
    <property type="taxonomic scope" value="Eukaryota"/>
</dbReference>
<proteinExistence type="predicted"/>
<evidence type="ECO:0000259" key="1">
    <source>
        <dbReference type="SMART" id="SM01111"/>
    </source>
</evidence>
<feature type="domain" description="Cyanovirin-N" evidence="1">
    <location>
        <begin position="2"/>
        <end position="125"/>
    </location>
</feature>
<dbReference type="GeneID" id="18256148"/>
<dbReference type="EMBL" id="GL988040">
    <property type="protein sequence ID" value="EGS22562.1"/>
    <property type="molecule type" value="Genomic_DNA"/>
</dbReference>